<reference evidence="2" key="1">
    <citation type="journal article" date="2017" name="Nat. Ecol. Evol.">
        <title>Genome expansion and lineage-specific genetic innovations in the forest pathogenic fungi Armillaria.</title>
        <authorList>
            <person name="Sipos G."/>
            <person name="Prasanna A.N."/>
            <person name="Walter M.C."/>
            <person name="O'Connor E."/>
            <person name="Balint B."/>
            <person name="Krizsan K."/>
            <person name="Kiss B."/>
            <person name="Hess J."/>
            <person name="Varga T."/>
            <person name="Slot J."/>
            <person name="Riley R."/>
            <person name="Boka B."/>
            <person name="Rigling D."/>
            <person name="Barry K."/>
            <person name="Lee J."/>
            <person name="Mihaltcheva S."/>
            <person name="LaButti K."/>
            <person name="Lipzen A."/>
            <person name="Waldron R."/>
            <person name="Moloney N.M."/>
            <person name="Sperisen C."/>
            <person name="Kredics L."/>
            <person name="Vagvoelgyi C."/>
            <person name="Patrignani A."/>
            <person name="Fitzpatrick D."/>
            <person name="Nagy I."/>
            <person name="Doyle S."/>
            <person name="Anderson J.B."/>
            <person name="Grigoriev I.V."/>
            <person name="Gueldener U."/>
            <person name="Muensterkoetter M."/>
            <person name="Nagy L.G."/>
        </authorList>
    </citation>
    <scope>NUCLEOTIDE SEQUENCE [LARGE SCALE GENOMIC DNA]</scope>
    <source>
        <strain evidence="2">28-4</strain>
    </source>
</reference>
<dbReference type="Proteomes" id="UP000218334">
    <property type="component" value="Unassembled WGS sequence"/>
</dbReference>
<sequence>MHRMINAIEWAKAREPQETFSLAAPALLYTRGTCICDRHEAGIDGAVGHEPEEPGTRMGRADEDISVFEFLDRKSLKMDTNLLSIDSWEVDLDLAKRCMRFKDIAHIRISEEGWLSNPQQDEDHVLDKDNLDYLTRRRANPFFHYGHRWLASAFGRVDQSKIDP</sequence>
<dbReference type="EMBL" id="KZ293453">
    <property type="protein sequence ID" value="PBK64179.1"/>
    <property type="molecule type" value="Genomic_DNA"/>
</dbReference>
<gene>
    <name evidence="1" type="ORF">ARMSODRAFT_1054888</name>
</gene>
<dbReference type="AlphaFoldDB" id="A0A2H3AZS1"/>
<protein>
    <submittedName>
        <fullName evidence="1">Uncharacterized protein</fullName>
    </submittedName>
</protein>
<name>A0A2H3AZS1_9AGAR</name>
<proteinExistence type="predicted"/>
<evidence type="ECO:0000313" key="1">
    <source>
        <dbReference type="EMBL" id="PBK64179.1"/>
    </source>
</evidence>
<keyword evidence="2" id="KW-1185">Reference proteome</keyword>
<accession>A0A2H3AZS1</accession>
<evidence type="ECO:0000313" key="2">
    <source>
        <dbReference type="Proteomes" id="UP000218334"/>
    </source>
</evidence>
<organism evidence="1 2">
    <name type="scientific">Armillaria solidipes</name>
    <dbReference type="NCBI Taxonomy" id="1076256"/>
    <lineage>
        <taxon>Eukaryota</taxon>
        <taxon>Fungi</taxon>
        <taxon>Dikarya</taxon>
        <taxon>Basidiomycota</taxon>
        <taxon>Agaricomycotina</taxon>
        <taxon>Agaricomycetes</taxon>
        <taxon>Agaricomycetidae</taxon>
        <taxon>Agaricales</taxon>
        <taxon>Marasmiineae</taxon>
        <taxon>Physalacriaceae</taxon>
        <taxon>Armillaria</taxon>
    </lineage>
</organism>